<gene>
    <name evidence="3" type="ORF">SSE37_01995</name>
</gene>
<protein>
    <submittedName>
        <fullName evidence="3">Putative ABC transporter amino acid-binding protein</fullName>
    </submittedName>
</protein>
<evidence type="ECO:0000259" key="2">
    <source>
        <dbReference type="SMART" id="SM00062"/>
    </source>
</evidence>
<comment type="caution">
    <text evidence="3">The sequence shown here is derived from an EMBL/GenBank/DDBJ whole genome shotgun (WGS) entry which is preliminary data.</text>
</comment>
<dbReference type="PANTHER" id="PTHR35936">
    <property type="entry name" value="MEMBRANE-BOUND LYTIC MUREIN TRANSGLYCOSYLASE F"/>
    <property type="match status" value="1"/>
</dbReference>
<dbReference type="SUPFAM" id="SSF53850">
    <property type="entry name" value="Periplasmic binding protein-like II"/>
    <property type="match status" value="1"/>
</dbReference>
<feature type="domain" description="Solute-binding protein family 3/N-terminal" evidence="2">
    <location>
        <begin position="35"/>
        <end position="262"/>
    </location>
</feature>
<evidence type="ECO:0000256" key="1">
    <source>
        <dbReference type="ARBA" id="ARBA00022729"/>
    </source>
</evidence>
<evidence type="ECO:0000313" key="3">
    <source>
        <dbReference type="EMBL" id="EBA07986.1"/>
    </source>
</evidence>
<dbReference type="Proteomes" id="UP000005713">
    <property type="component" value="Unassembled WGS sequence"/>
</dbReference>
<dbReference type="GO" id="GO:0051470">
    <property type="term" value="P:ectoine transmembrane transport"/>
    <property type="evidence" value="ECO:0007669"/>
    <property type="project" value="InterPro"/>
</dbReference>
<sequence>MKTTFGVFAASLPVLVATGHMSHAITLEEAQAKGSVTVAVAIEPPLTIMDGEGNLSGAIPEVTRAALERLGIDTIEPVVTDWGSLIPGLQARRFDMIAAGLYIRPDRCAAILFAEPDSCAVDVFVHKTDMADAPASFADVAANPELKLGVCGGCSQEKDALAAGVSRDQLVPINDPQGGLDLLMSDRIDLFAFPDLSANAAVVASGADNITSVTIEGSQTYCGAAGFHMQDAEFRDAFDGALAELKDSGAYSDIVTPYGFNAQLASDYTRADYCPASN</sequence>
<reference evidence="3 4" key="1">
    <citation type="submission" date="2006-06" db="EMBL/GenBank/DDBJ databases">
        <authorList>
            <person name="Moran M.A."/>
            <person name="Ferriera S."/>
            <person name="Johnson J."/>
            <person name="Kravitz S."/>
            <person name="Beeson K."/>
            <person name="Sutton G."/>
            <person name="Rogers Y.-H."/>
            <person name="Friedman R."/>
            <person name="Frazier M."/>
            <person name="Venter J.C."/>
        </authorList>
    </citation>
    <scope>NUCLEOTIDE SEQUENCE [LARGE SCALE GENOMIC DNA]</scope>
    <source>
        <strain evidence="3 4">E-37</strain>
    </source>
</reference>
<dbReference type="EMBL" id="AAYA01000007">
    <property type="protein sequence ID" value="EBA07986.1"/>
    <property type="molecule type" value="Genomic_DNA"/>
</dbReference>
<dbReference type="OrthoDB" id="9768183at2"/>
<dbReference type="GO" id="GO:0033294">
    <property type="term" value="F:ectoine binding"/>
    <property type="evidence" value="ECO:0007669"/>
    <property type="project" value="InterPro"/>
</dbReference>
<proteinExistence type="predicted"/>
<dbReference type="SMART" id="SM00062">
    <property type="entry name" value="PBPb"/>
    <property type="match status" value="1"/>
</dbReference>
<dbReference type="Pfam" id="PF00497">
    <property type="entry name" value="SBP_bac_3"/>
    <property type="match status" value="1"/>
</dbReference>
<keyword evidence="4" id="KW-1185">Reference proteome</keyword>
<organism evidence="3 4">
    <name type="scientific">Sagittula stellata (strain ATCC 700073 / DSM 11524 / E-37)</name>
    <dbReference type="NCBI Taxonomy" id="388399"/>
    <lineage>
        <taxon>Bacteria</taxon>
        <taxon>Pseudomonadati</taxon>
        <taxon>Pseudomonadota</taxon>
        <taxon>Alphaproteobacteria</taxon>
        <taxon>Rhodobacterales</taxon>
        <taxon>Roseobacteraceae</taxon>
        <taxon>Sagittula</taxon>
    </lineage>
</organism>
<dbReference type="AlphaFoldDB" id="A3K4T7"/>
<dbReference type="eggNOG" id="COG0834">
    <property type="taxonomic scope" value="Bacteria"/>
</dbReference>
<dbReference type="InterPro" id="IPR014337">
    <property type="entry name" value="Ectoine_EhuB"/>
</dbReference>
<name>A3K4T7_SAGS3</name>
<accession>A3K4T7</accession>
<dbReference type="PANTHER" id="PTHR35936:SF17">
    <property type="entry name" value="ARGININE-BINDING EXTRACELLULAR PROTEIN ARTP"/>
    <property type="match status" value="1"/>
</dbReference>
<evidence type="ECO:0000313" key="4">
    <source>
        <dbReference type="Proteomes" id="UP000005713"/>
    </source>
</evidence>
<dbReference type="Gene3D" id="3.40.190.10">
    <property type="entry name" value="Periplasmic binding protein-like II"/>
    <property type="match status" value="2"/>
</dbReference>
<dbReference type="NCBIfam" id="TIGR02995">
    <property type="entry name" value="ectoine_ehuB"/>
    <property type="match status" value="1"/>
</dbReference>
<dbReference type="InterPro" id="IPR001638">
    <property type="entry name" value="Solute-binding_3/MltF_N"/>
</dbReference>
<dbReference type="RefSeq" id="WP_005859791.1">
    <property type="nucleotide sequence ID" value="NZ_AAYA01000007.1"/>
</dbReference>
<keyword evidence="1" id="KW-0732">Signal</keyword>